<proteinExistence type="predicted"/>
<organism evidence="2">
    <name type="scientific">Bueycito anole adomavirus</name>
    <dbReference type="NCBI Taxonomy" id="2609873"/>
    <lineage>
        <taxon>Viruses</taxon>
        <taxon>Adomaviruses</taxon>
    </lineage>
</organism>
<protein>
    <submittedName>
        <fullName evidence="2">LO6b</fullName>
    </submittedName>
</protein>
<feature type="region of interest" description="Disordered" evidence="1">
    <location>
        <begin position="65"/>
        <end position="91"/>
    </location>
</feature>
<dbReference type="EMBL" id="BK011015">
    <property type="protein sequence ID" value="DAC81148.1"/>
    <property type="molecule type" value="Genomic_DNA"/>
</dbReference>
<sequence>MSINLSAASSHLLTYMPPGLKMILLRGQKSTHKGCTKKPWLLIDGKPFDIPGSLARHILNKTENIPDHESGIFPDSSTSDDIEMESDSDIE</sequence>
<accession>A0A6F9EZD6</accession>
<reference evidence="2" key="1">
    <citation type="journal article" date="2020" name="J. ISSAAS">
        <title>Identification of Adomavirus Virion Proteins.</title>
        <authorList>
            <person name="Welch N.L."/>
            <person name="Tisza M.J."/>
            <person name="Starrett G.J."/>
            <person name="Belford A.K."/>
            <person name="Pastrana D.V."/>
            <person name="Pang Y.-Y.S."/>
            <person name="Schiller J.T."/>
            <person name="An P."/>
            <person name="Cantolupo P.G."/>
            <person name="Pipas J.M."/>
            <person name="Koda S."/>
            <person name="Subramaniam K."/>
            <person name="Waltzek T.B."/>
            <person name="Bian C."/>
            <person name="Shi Q."/>
            <person name="Ruan Z."/>
            <person name="Ng T.F.F."/>
            <person name="Buck C.B."/>
        </authorList>
    </citation>
    <scope>NUCLEOTIDE SEQUENCE</scope>
    <source>
        <strain evidence="2">5052</strain>
    </source>
</reference>
<name>A0A6F9EZD6_9VIRU</name>
<evidence type="ECO:0000256" key="1">
    <source>
        <dbReference type="SAM" id="MobiDB-lite"/>
    </source>
</evidence>
<evidence type="ECO:0000313" key="2">
    <source>
        <dbReference type="EMBL" id="DAC81148.1"/>
    </source>
</evidence>
<feature type="compositionally biased region" description="Acidic residues" evidence="1">
    <location>
        <begin position="78"/>
        <end position="91"/>
    </location>
</feature>